<evidence type="ECO:0008006" key="3">
    <source>
        <dbReference type="Google" id="ProtNLM"/>
    </source>
</evidence>
<keyword evidence="2" id="KW-1185">Reference proteome</keyword>
<gene>
    <name evidence="1" type="ORF">ACFOD4_08450</name>
</gene>
<dbReference type="Proteomes" id="UP001595593">
    <property type="component" value="Unassembled WGS sequence"/>
</dbReference>
<name>A0ABV7FXJ1_9PROT</name>
<sequence length="106" mass="12143">MKPGNDLELVRRLAADESSCAFFDVVIAELHSHKMDSDDLRDIIATELGEAHCYDSQETRKHRVPSTSDYYSIWVDECGAHMFLKLLVDAEGVLWVTSFKKDNRHD</sequence>
<dbReference type="EMBL" id="JBHRTN010000008">
    <property type="protein sequence ID" value="MFC3125087.1"/>
    <property type="molecule type" value="Genomic_DNA"/>
</dbReference>
<reference evidence="2" key="1">
    <citation type="journal article" date="2019" name="Int. J. Syst. Evol. Microbiol.">
        <title>The Global Catalogue of Microorganisms (GCM) 10K type strain sequencing project: providing services to taxonomists for standard genome sequencing and annotation.</title>
        <authorList>
            <consortium name="The Broad Institute Genomics Platform"/>
            <consortium name="The Broad Institute Genome Sequencing Center for Infectious Disease"/>
            <person name="Wu L."/>
            <person name="Ma J."/>
        </authorList>
    </citation>
    <scope>NUCLEOTIDE SEQUENCE [LARGE SCALE GENOMIC DNA]</scope>
    <source>
        <strain evidence="2">KCTC 52094</strain>
    </source>
</reference>
<evidence type="ECO:0000313" key="2">
    <source>
        <dbReference type="Proteomes" id="UP001595593"/>
    </source>
</evidence>
<proteinExistence type="predicted"/>
<comment type="caution">
    <text evidence="1">The sequence shown here is derived from an EMBL/GenBank/DDBJ whole genome shotgun (WGS) entry which is preliminary data.</text>
</comment>
<evidence type="ECO:0000313" key="1">
    <source>
        <dbReference type="EMBL" id="MFC3125087.1"/>
    </source>
</evidence>
<organism evidence="1 2">
    <name type="scientific">Teichococcus globiformis</name>
    <dbReference type="NCBI Taxonomy" id="2307229"/>
    <lineage>
        <taxon>Bacteria</taxon>
        <taxon>Pseudomonadati</taxon>
        <taxon>Pseudomonadota</taxon>
        <taxon>Alphaproteobacteria</taxon>
        <taxon>Acetobacterales</taxon>
        <taxon>Roseomonadaceae</taxon>
        <taxon>Roseomonas</taxon>
    </lineage>
</organism>
<accession>A0ABV7FXJ1</accession>
<protein>
    <recommendedName>
        <fullName evidence="3">DUF4258 domain-containing protein</fullName>
    </recommendedName>
</protein>
<dbReference type="RefSeq" id="WP_379595559.1">
    <property type="nucleotide sequence ID" value="NZ_JBHRTN010000008.1"/>
</dbReference>